<accession>A0A2P1GNQ0</accession>
<dbReference type="Pfam" id="PF00603">
    <property type="entry name" value="Flu_PA"/>
    <property type="match status" value="1"/>
</dbReference>
<proteinExistence type="predicted"/>
<protein>
    <submittedName>
        <fullName evidence="1">PA</fullName>
    </submittedName>
</protein>
<dbReference type="InterPro" id="IPR038372">
    <property type="entry name" value="PA/PA-X_sf"/>
</dbReference>
<dbReference type="InterPro" id="IPR001009">
    <property type="entry name" value="PA/PA-X"/>
</dbReference>
<organism evidence="1">
    <name type="scientific">Wuhan asiatic toad influenza virus</name>
    <dbReference type="NCBI Taxonomy" id="2116482"/>
    <lineage>
        <taxon>Viruses</taxon>
        <taxon>Riboviria</taxon>
        <taxon>Orthornavirae</taxon>
        <taxon>Negarnaviricota</taxon>
        <taxon>Polyploviricotina</taxon>
        <taxon>Insthoviricetes</taxon>
        <taxon>Articulavirales</taxon>
        <taxon>Orthomyxoviridae</taxon>
    </lineage>
</organism>
<sequence>METIIKNTFQQETIEAALSAQKKYGEGTSYSWNLMKICIHNEVCSMISNLHFIDPVTKEAISIEDPKSSDMLKARYDVLEGLERSIAVFLMKSYCEEQNLEVPGNLPDLIDRHQKCFIEVGVTKRPCDQYLEEKMKQHKTGDVRFFIVGYDATYEDVGCNLSEETVGRILTRLVAIRKALEEAGLWNTFEDHGVETKWFTIGETLKALREEAVPRGFRSYEHMKAVVDNYNDTNSVTRQLLAEVDFGLEIKTVKKEDIRPISTNQDCELECPYKPMTLLSWGFPLETKVGILGEYNLDIKPKEAIRKMFRENPSLHNELELVQLAQKQQEHIVKGAWRKLLGELLSDESQKDLSSPEINRMTGKGLAKKKVQSTMIDRGKLIKNPDFETLKQKDTYTRERRKEGAWLQREINWLSSMSMYKCAELPEIGMSRCAVDEIGKVRAETFFLEEMGRTNCSECLHKSITLMQDLLTDASMNPSKRTWGTIRTNASRAGSGERFHRMWGLWVKGESHLRKDDANCGIVTFEFSLKRPLKEHEKYSVLKIGSVGTTHGMKPLYLYIRINSTNKQKMKWGTESRLCYITAAQTTEKIIEQECVERGAEMTNEMFSNQQRYNYFVGKDDFNQWTSGSLGKILRSHFAHAYLVNLLNNSELEGFRAESRRLCLIVQALHDGEKPKTFGIEGADGLTELYESIEECIIDNPLVLAEARWLNDLISDKLGELS</sequence>
<dbReference type="GO" id="GO:0039694">
    <property type="term" value="P:viral RNA genome replication"/>
    <property type="evidence" value="ECO:0007669"/>
    <property type="project" value="InterPro"/>
</dbReference>
<evidence type="ECO:0000313" key="1">
    <source>
        <dbReference type="EMBL" id="AVM87631.1"/>
    </source>
</evidence>
<reference evidence="1" key="1">
    <citation type="journal article" date="2018" name="Nature">
        <title>The evolutionary history of vertebrate RNA viruses.</title>
        <authorList>
            <person name="Shi M."/>
            <person name="Lin X.D."/>
            <person name="Chen X."/>
            <person name="Tian J.H."/>
            <person name="Chen L.J."/>
            <person name="Li K."/>
            <person name="Wang W."/>
            <person name="Eden J.S."/>
            <person name="Shen J.J."/>
            <person name="Liu L."/>
            <person name="Holmes E.C."/>
            <person name="Zhang Y.Z."/>
        </authorList>
    </citation>
    <scope>NUCLEOTIDE SEQUENCE</scope>
    <source>
        <strain evidence="1">WHHM46916</strain>
    </source>
</reference>
<dbReference type="Gene3D" id="3.40.91.90">
    <property type="entry name" value="Influenza RNA-dependent RNA polymerase subunit PA, endonuclease domain"/>
    <property type="match status" value="1"/>
</dbReference>
<dbReference type="GO" id="GO:0003723">
    <property type="term" value="F:RNA binding"/>
    <property type="evidence" value="ECO:0007669"/>
    <property type="project" value="InterPro"/>
</dbReference>
<dbReference type="EMBL" id="MG600047">
    <property type="protein sequence ID" value="AVM87631.1"/>
    <property type="molecule type" value="Viral_cRNA"/>
</dbReference>
<name>A0A2P1GNQ0_9ORTO</name>